<dbReference type="GeneID" id="97390182"/>
<reference evidence="2 3" key="1">
    <citation type="submission" date="2015-09" db="EMBL/GenBank/DDBJ databases">
        <authorList>
            <consortium name="Pathogen Informatics"/>
        </authorList>
    </citation>
    <scope>NUCLEOTIDE SEQUENCE [LARGE SCALE GENOMIC DNA]</scope>
    <source>
        <strain evidence="2 3">2789STDY5608891</strain>
    </source>
</reference>
<dbReference type="OrthoDB" id="1956622at2"/>
<dbReference type="STRING" id="39490.ERS852448_02575"/>
<name>A0A173V5X4_EUBRA</name>
<organism evidence="2 3">
    <name type="scientific">Eubacterium ramulus</name>
    <dbReference type="NCBI Taxonomy" id="39490"/>
    <lineage>
        <taxon>Bacteria</taxon>
        <taxon>Bacillati</taxon>
        <taxon>Bacillota</taxon>
        <taxon>Clostridia</taxon>
        <taxon>Eubacteriales</taxon>
        <taxon>Eubacteriaceae</taxon>
        <taxon>Eubacterium</taxon>
    </lineage>
</organism>
<dbReference type="EMBL" id="CYYA01000022">
    <property type="protein sequence ID" value="CUN22692.1"/>
    <property type="molecule type" value="Genomic_DNA"/>
</dbReference>
<dbReference type="Proteomes" id="UP000095492">
    <property type="component" value="Unassembled WGS sequence"/>
</dbReference>
<sequence length="282" mass="32199">MSRKVTDEVKDEKKPKSIRMRDTTDTYLEDTIVSYINETDPKNEQRELALIRILDIANAEKTRGTHPELEPVLTAVDQTLVTLVKQINAVVAGQDNTITELRSQLSDAIALKNKIRDEADAQVTDAKSKLKEAECMAAANADVVEQATKDAEEAKEYVDTVVKLAAEKDVTIANLKEKLASAEEKMIEYTKMVETEKDYQGRIQELERALLENEKSHELKMHELQSEMKQKLSEAESKVQMEVFQSISDTEREVRNMYEEKLRDADKEVIRLQIQLEQLNSK</sequence>
<protein>
    <submittedName>
        <fullName evidence="2">Uncharacterized protein</fullName>
    </submittedName>
</protein>
<dbReference type="RefSeq" id="WP_055290841.1">
    <property type="nucleotide sequence ID" value="NZ_CP173382.1"/>
</dbReference>
<feature type="coiled-coil region" evidence="1">
    <location>
        <begin position="165"/>
        <end position="282"/>
    </location>
</feature>
<dbReference type="AlphaFoldDB" id="A0A173V5X4"/>
<evidence type="ECO:0000313" key="2">
    <source>
        <dbReference type="EMBL" id="CUN22692.1"/>
    </source>
</evidence>
<gene>
    <name evidence="2" type="ORF">ERS852448_02575</name>
</gene>
<proteinExistence type="predicted"/>
<feature type="coiled-coil region" evidence="1">
    <location>
        <begin position="98"/>
        <end position="136"/>
    </location>
</feature>
<evidence type="ECO:0000313" key="3">
    <source>
        <dbReference type="Proteomes" id="UP000095492"/>
    </source>
</evidence>
<keyword evidence="1" id="KW-0175">Coiled coil</keyword>
<accession>A0A173V5X4</accession>
<evidence type="ECO:0000256" key="1">
    <source>
        <dbReference type="SAM" id="Coils"/>
    </source>
</evidence>